<evidence type="ECO:0000256" key="1">
    <source>
        <dbReference type="SAM" id="SignalP"/>
    </source>
</evidence>
<feature type="signal peptide" evidence="1">
    <location>
        <begin position="1"/>
        <end position="19"/>
    </location>
</feature>
<sequence length="591" mass="69449">MKSAVYIFLTQFLLCIGSSEIYYRTSVPVYSNISTQNLHVDQVAIPRPNLVYQLNSSGQYYVYNPQFYPSCPNCFQPFPSISEFGYVPMPCYPNPAYISPNHLCIQSYPLYMNAPVMASETNLPLLSNFSISNFAEQSLSRYHTNDTALGSYNHQVVSEAINSCQESPSNNHAGIITPEQDHMQNHSASIHTYMVLNKDKEVVFETKNHAIFKIIGSLCRKDVIRRLEYFYPLIEGEYTISIENILHYRKRINDISDAIKSHVEKLSNIRNYETAFMCKLIKKFRRKALFIFHTKNCPMIYCKPIFLLLPLWIESTIQNELTLAKHLFNISLILNVTKTLMKYNYECLKPSIDQSLKRNMQLGFLYHFRGNKELFYHHFNLIMEFFGDIFTILGREAYYKIFKLHTDSEFLVNNCNNVFLFTLAHFEITAILFDVFILLSKENFDFLHSIINDYEVLKESQENKDLKFLNYMEKMLDEEGYSTSENIRKVFYDLASIYGKLFQEKGYCDFIQNPFSLNFKLWFRENMAGLRRMLLRNIVPKYLDIRNFLTSCNIFLNYICKVTLNPDITPIGFEDILSEKIFRFLQVKNFK</sequence>
<dbReference type="EMBL" id="PIXR01000067">
    <property type="protein sequence ID" value="TBU09491.1"/>
    <property type="molecule type" value="Genomic_DNA"/>
</dbReference>
<evidence type="ECO:0000313" key="2">
    <source>
        <dbReference type="EMBL" id="TBU09491.1"/>
    </source>
</evidence>
<name>A0A4Q9LPP1_9MICR</name>
<comment type="caution">
    <text evidence="2">The sequence shown here is derived from an EMBL/GenBank/DDBJ whole genome shotgun (WGS) entry which is preliminary data.</text>
</comment>
<accession>A0A4Q9LPP1</accession>
<keyword evidence="1" id="KW-0732">Signal</keyword>
<dbReference type="AlphaFoldDB" id="A0A4Q9LPP1"/>
<feature type="chain" id="PRO_5020456299" evidence="1">
    <location>
        <begin position="20"/>
        <end position="591"/>
    </location>
</feature>
<dbReference type="Proteomes" id="UP000293045">
    <property type="component" value="Unassembled WGS sequence"/>
</dbReference>
<protein>
    <submittedName>
        <fullName evidence="2">Uncharacterized protein</fullName>
    </submittedName>
</protein>
<evidence type="ECO:0000313" key="3">
    <source>
        <dbReference type="Proteomes" id="UP000293045"/>
    </source>
</evidence>
<reference evidence="2 3" key="1">
    <citation type="submission" date="2017-12" db="EMBL/GenBank/DDBJ databases">
        <authorList>
            <person name="Pombert J.-F."/>
            <person name="Haag K.L."/>
            <person name="Ebert D."/>
        </authorList>
    </citation>
    <scope>NUCLEOTIDE SEQUENCE [LARGE SCALE GENOMIC DNA]</scope>
    <source>
        <strain evidence="2">IL-BN-2</strain>
    </source>
</reference>
<gene>
    <name evidence="2" type="ORF">CWI39_0067p0020</name>
</gene>
<dbReference type="VEuPathDB" id="MicrosporidiaDB:CWI39_0067p0020"/>
<organism evidence="2 3">
    <name type="scientific">Hamiltosporidium magnivora</name>
    <dbReference type="NCBI Taxonomy" id="148818"/>
    <lineage>
        <taxon>Eukaryota</taxon>
        <taxon>Fungi</taxon>
        <taxon>Fungi incertae sedis</taxon>
        <taxon>Microsporidia</taxon>
        <taxon>Dubosqiidae</taxon>
        <taxon>Hamiltosporidium</taxon>
    </lineage>
</organism>
<proteinExistence type="predicted"/>
<dbReference type="VEuPathDB" id="MicrosporidiaDB:CWI36_0182p0030"/>